<comment type="caution">
    <text evidence="4">The sequence shown here is derived from an EMBL/GenBank/DDBJ whole genome shotgun (WGS) entry which is preliminary data.</text>
</comment>
<keyword evidence="2" id="KW-0378">Hydrolase</keyword>
<evidence type="ECO:0000259" key="3">
    <source>
        <dbReference type="Pfam" id="PF03061"/>
    </source>
</evidence>
<accession>A0A9Q4C1Q6</accession>
<dbReference type="Gene3D" id="3.10.129.10">
    <property type="entry name" value="Hotdog Thioesterase"/>
    <property type="match status" value="1"/>
</dbReference>
<protein>
    <submittedName>
        <fullName evidence="4">PaaI family thioesterase</fullName>
    </submittedName>
</protein>
<dbReference type="GO" id="GO:0047617">
    <property type="term" value="F:fatty acyl-CoA hydrolase activity"/>
    <property type="evidence" value="ECO:0007669"/>
    <property type="project" value="InterPro"/>
</dbReference>
<dbReference type="EMBL" id="RKLV01000001">
    <property type="protein sequence ID" value="MCX2817863.1"/>
    <property type="molecule type" value="Genomic_DNA"/>
</dbReference>
<dbReference type="InterPro" id="IPR029069">
    <property type="entry name" value="HotDog_dom_sf"/>
</dbReference>
<organism evidence="4 5">
    <name type="scientific">Halorutilus salinus</name>
    <dbReference type="NCBI Taxonomy" id="2487751"/>
    <lineage>
        <taxon>Archaea</taxon>
        <taxon>Methanobacteriati</taxon>
        <taxon>Methanobacteriota</taxon>
        <taxon>Stenosarchaea group</taxon>
        <taxon>Halobacteria</taxon>
        <taxon>Halorutilales</taxon>
        <taxon>Halorutilaceae</taxon>
        <taxon>Halorutilus</taxon>
    </lineage>
</organism>
<dbReference type="SUPFAM" id="SSF54637">
    <property type="entry name" value="Thioesterase/thiol ester dehydrase-isomerase"/>
    <property type="match status" value="1"/>
</dbReference>
<dbReference type="InterPro" id="IPR003736">
    <property type="entry name" value="PAAI_dom"/>
</dbReference>
<gene>
    <name evidence="4" type="ORF">EGH25_00585</name>
</gene>
<dbReference type="CDD" id="cd03443">
    <property type="entry name" value="PaaI_thioesterase"/>
    <property type="match status" value="1"/>
</dbReference>
<dbReference type="InterPro" id="IPR039298">
    <property type="entry name" value="ACOT13"/>
</dbReference>
<keyword evidence="5" id="KW-1185">Reference proteome</keyword>
<dbReference type="NCBIfam" id="TIGR00369">
    <property type="entry name" value="unchar_dom_1"/>
    <property type="match status" value="1"/>
</dbReference>
<feature type="domain" description="Thioesterase" evidence="3">
    <location>
        <begin position="56"/>
        <end position="130"/>
    </location>
</feature>
<dbReference type="PANTHER" id="PTHR21660:SF1">
    <property type="entry name" value="ACYL-COENZYME A THIOESTERASE 13"/>
    <property type="match status" value="1"/>
</dbReference>
<evidence type="ECO:0000256" key="1">
    <source>
        <dbReference type="ARBA" id="ARBA00008324"/>
    </source>
</evidence>
<proteinExistence type="inferred from homology"/>
<dbReference type="PANTHER" id="PTHR21660">
    <property type="entry name" value="THIOESTERASE SUPERFAMILY MEMBER-RELATED"/>
    <property type="match status" value="1"/>
</dbReference>
<comment type="similarity">
    <text evidence="1">Belongs to the thioesterase PaaI family.</text>
</comment>
<name>A0A9Q4C1Q6_9EURY</name>
<evidence type="ECO:0000313" key="5">
    <source>
        <dbReference type="Proteomes" id="UP001149411"/>
    </source>
</evidence>
<sequence length="142" mass="15046">MEESPDDVAGFVQKRLEDEGSFFAWIGGEVVDVNHDGAVIRLPFDDHVTNATEPPTVHGGTTATLVDTVGSLALRPHLENPFSDQVATINLNVNYLRGADGDLVARGSVVRAGNSVGVSEIRIEQDGETVAVGQAAYRIFGA</sequence>
<dbReference type="Proteomes" id="UP001149411">
    <property type="component" value="Unassembled WGS sequence"/>
</dbReference>
<dbReference type="Pfam" id="PF03061">
    <property type="entry name" value="4HBT"/>
    <property type="match status" value="1"/>
</dbReference>
<evidence type="ECO:0000256" key="2">
    <source>
        <dbReference type="ARBA" id="ARBA00022801"/>
    </source>
</evidence>
<dbReference type="AlphaFoldDB" id="A0A9Q4C1Q6"/>
<reference evidence="4" key="1">
    <citation type="submission" date="2022-09" db="EMBL/GenBank/DDBJ databases">
        <title>Haloadaptaus new haloarchaeum isolated from saline soil.</title>
        <authorList>
            <person name="Duran-Viseras A."/>
            <person name="Sanchez-Porro C."/>
            <person name="Ventosa A."/>
        </authorList>
    </citation>
    <scope>NUCLEOTIDE SEQUENCE</scope>
    <source>
        <strain evidence="4">F3-133</strain>
    </source>
</reference>
<dbReference type="InterPro" id="IPR006683">
    <property type="entry name" value="Thioestr_dom"/>
</dbReference>
<dbReference type="RefSeq" id="WP_266085370.1">
    <property type="nucleotide sequence ID" value="NZ_RKLV01000001.1"/>
</dbReference>
<evidence type="ECO:0000313" key="4">
    <source>
        <dbReference type="EMBL" id="MCX2817863.1"/>
    </source>
</evidence>